<dbReference type="AlphaFoldDB" id="A0A4C1TYP7"/>
<accession>A0A4C1TYP7</accession>
<protein>
    <submittedName>
        <fullName evidence="1">Uncharacterized protein</fullName>
    </submittedName>
</protein>
<evidence type="ECO:0000313" key="2">
    <source>
        <dbReference type="Proteomes" id="UP000299102"/>
    </source>
</evidence>
<sequence>MWRRYRRGASFRVPATDKLHMTFDSVRHLPPLSYRYKIDLAGADMLLSVHKRIRHRAERAASAQCVVKRLTSDGRFVDARLGIARFTLLGTRTERTERKMG</sequence>
<reference evidence="1 2" key="1">
    <citation type="journal article" date="2019" name="Commun. Biol.">
        <title>The bagworm genome reveals a unique fibroin gene that provides high tensile strength.</title>
        <authorList>
            <person name="Kono N."/>
            <person name="Nakamura H."/>
            <person name="Ohtoshi R."/>
            <person name="Tomita M."/>
            <person name="Numata K."/>
            <person name="Arakawa K."/>
        </authorList>
    </citation>
    <scope>NUCLEOTIDE SEQUENCE [LARGE SCALE GENOMIC DNA]</scope>
</reference>
<dbReference type="EMBL" id="BGZK01000102">
    <property type="protein sequence ID" value="GBP18944.1"/>
    <property type="molecule type" value="Genomic_DNA"/>
</dbReference>
<comment type="caution">
    <text evidence="1">The sequence shown here is derived from an EMBL/GenBank/DDBJ whole genome shotgun (WGS) entry which is preliminary data.</text>
</comment>
<dbReference type="Proteomes" id="UP000299102">
    <property type="component" value="Unassembled WGS sequence"/>
</dbReference>
<keyword evidence="2" id="KW-1185">Reference proteome</keyword>
<evidence type="ECO:0000313" key="1">
    <source>
        <dbReference type="EMBL" id="GBP18944.1"/>
    </source>
</evidence>
<gene>
    <name evidence="1" type="ORF">EVAR_20477_1</name>
</gene>
<name>A0A4C1TYP7_EUMVA</name>
<organism evidence="1 2">
    <name type="scientific">Eumeta variegata</name>
    <name type="common">Bagworm moth</name>
    <name type="synonym">Eumeta japonica</name>
    <dbReference type="NCBI Taxonomy" id="151549"/>
    <lineage>
        <taxon>Eukaryota</taxon>
        <taxon>Metazoa</taxon>
        <taxon>Ecdysozoa</taxon>
        <taxon>Arthropoda</taxon>
        <taxon>Hexapoda</taxon>
        <taxon>Insecta</taxon>
        <taxon>Pterygota</taxon>
        <taxon>Neoptera</taxon>
        <taxon>Endopterygota</taxon>
        <taxon>Lepidoptera</taxon>
        <taxon>Glossata</taxon>
        <taxon>Ditrysia</taxon>
        <taxon>Tineoidea</taxon>
        <taxon>Psychidae</taxon>
        <taxon>Oiketicinae</taxon>
        <taxon>Eumeta</taxon>
    </lineage>
</organism>
<proteinExistence type="predicted"/>